<proteinExistence type="predicted"/>
<dbReference type="AlphaFoldDB" id="M8AXB2"/>
<dbReference type="EnsemblPlants" id="EMT09107">
    <property type="protein sequence ID" value="EMT09107"/>
    <property type="gene ID" value="F775_43655"/>
</dbReference>
<evidence type="ECO:0000256" key="1">
    <source>
        <dbReference type="SAM" id="MobiDB-lite"/>
    </source>
</evidence>
<evidence type="ECO:0000313" key="2">
    <source>
        <dbReference type="EnsemblPlants" id="EMT09107"/>
    </source>
</evidence>
<reference evidence="2" key="1">
    <citation type="submission" date="2015-06" db="UniProtKB">
        <authorList>
            <consortium name="EnsemblPlants"/>
        </authorList>
    </citation>
    <scope>IDENTIFICATION</scope>
</reference>
<feature type="compositionally biased region" description="Basic and acidic residues" evidence="1">
    <location>
        <begin position="1"/>
        <end position="23"/>
    </location>
</feature>
<protein>
    <submittedName>
        <fullName evidence="2">Uncharacterized protein</fullName>
    </submittedName>
</protein>
<feature type="region of interest" description="Disordered" evidence="1">
    <location>
        <begin position="1"/>
        <end position="27"/>
    </location>
</feature>
<sequence length="130" mass="13448">MALARRDSDFHGPEGVHPDHKDGANGATADVFFADSDHYLDLDFARSMDDIKAISVQLNGQPEIDLNGGNKGFYSDHSMNHSVSSSEAAVVPDAAAAPVLPPAPAAAVAALMAPGPDHDYGVDGVVPTLV</sequence>
<name>M8AXB2_AEGTA</name>
<organism evidence="2">
    <name type="scientific">Aegilops tauschii</name>
    <name type="common">Tausch's goatgrass</name>
    <name type="synonym">Aegilops squarrosa</name>
    <dbReference type="NCBI Taxonomy" id="37682"/>
    <lineage>
        <taxon>Eukaryota</taxon>
        <taxon>Viridiplantae</taxon>
        <taxon>Streptophyta</taxon>
        <taxon>Embryophyta</taxon>
        <taxon>Tracheophyta</taxon>
        <taxon>Spermatophyta</taxon>
        <taxon>Magnoliopsida</taxon>
        <taxon>Liliopsida</taxon>
        <taxon>Poales</taxon>
        <taxon>Poaceae</taxon>
        <taxon>BOP clade</taxon>
        <taxon>Pooideae</taxon>
        <taxon>Triticodae</taxon>
        <taxon>Triticeae</taxon>
        <taxon>Triticinae</taxon>
        <taxon>Aegilops</taxon>
    </lineage>
</organism>
<accession>M8AXB2</accession>